<dbReference type="GO" id="GO:0046872">
    <property type="term" value="F:metal ion binding"/>
    <property type="evidence" value="ECO:0007669"/>
    <property type="project" value="UniProtKB-KW"/>
</dbReference>
<reference evidence="8 9" key="1">
    <citation type="journal article" date="2016" name="Nat. Commun.">
        <title>Thousands of microbial genomes shed light on interconnected biogeochemical processes in an aquifer system.</title>
        <authorList>
            <person name="Anantharaman K."/>
            <person name="Brown C.T."/>
            <person name="Hug L.A."/>
            <person name="Sharon I."/>
            <person name="Castelle C.J."/>
            <person name="Probst A.J."/>
            <person name="Thomas B.C."/>
            <person name="Singh A."/>
            <person name="Wilkins M.J."/>
            <person name="Karaoz U."/>
            <person name="Brodie E.L."/>
            <person name="Williams K.H."/>
            <person name="Hubbard S.S."/>
            <person name="Banfield J.F."/>
        </authorList>
    </citation>
    <scope>NUCLEOTIDE SEQUENCE [LARGE SCALE GENOMIC DNA]</scope>
</reference>
<dbReference type="CDD" id="cd08255">
    <property type="entry name" value="2-desacetyl-2-hydroxyethyl_bacteriochlorophyllide_like"/>
    <property type="match status" value="1"/>
</dbReference>
<keyword evidence="4" id="KW-0862">Zinc</keyword>
<comment type="similarity">
    <text evidence="2">Belongs to the zinc-containing alcohol dehydrogenase family.</text>
</comment>
<name>A0A1F5YFL1_9BACT</name>
<dbReference type="EMBL" id="MFIV01000055">
    <property type="protein sequence ID" value="OGF98933.1"/>
    <property type="molecule type" value="Genomic_DNA"/>
</dbReference>
<dbReference type="InterPro" id="IPR011032">
    <property type="entry name" value="GroES-like_sf"/>
</dbReference>
<accession>A0A1F5YFL1</accession>
<dbReference type="PANTHER" id="PTHR43350">
    <property type="entry name" value="NAD-DEPENDENT ALCOHOL DEHYDROGENASE"/>
    <property type="match status" value="1"/>
</dbReference>
<dbReference type="Gene3D" id="3.90.180.10">
    <property type="entry name" value="Medium-chain alcohol dehydrogenases, catalytic domain"/>
    <property type="match status" value="2"/>
</dbReference>
<comment type="cofactor">
    <cofactor evidence="1">
        <name>Zn(2+)</name>
        <dbReference type="ChEBI" id="CHEBI:29105"/>
    </cofactor>
</comment>
<comment type="caution">
    <text evidence="8">The sequence shown here is derived from an EMBL/GenBank/DDBJ whole genome shotgun (WGS) entry which is preliminary data.</text>
</comment>
<evidence type="ECO:0000313" key="9">
    <source>
        <dbReference type="Proteomes" id="UP000176992"/>
    </source>
</evidence>
<dbReference type="InterPro" id="IPR036291">
    <property type="entry name" value="NAD(P)-bd_dom_sf"/>
</dbReference>
<dbReference type="GO" id="GO:0016491">
    <property type="term" value="F:oxidoreductase activity"/>
    <property type="evidence" value="ECO:0007669"/>
    <property type="project" value="UniProtKB-KW"/>
</dbReference>
<gene>
    <name evidence="8" type="ORF">A2Z86_01775</name>
</gene>
<organism evidence="8 9">
    <name type="scientific">Candidatus Glassbacteria bacterium GWA2_58_10</name>
    <dbReference type="NCBI Taxonomy" id="1817865"/>
    <lineage>
        <taxon>Bacteria</taxon>
        <taxon>Candidatus Glassiibacteriota</taxon>
    </lineage>
</organism>
<dbReference type="SUPFAM" id="SSF50129">
    <property type="entry name" value="GroES-like"/>
    <property type="match status" value="1"/>
</dbReference>
<dbReference type="PANTHER" id="PTHR43350:SF19">
    <property type="entry name" value="D-GULOSIDE 3-DEHYDROGENASE"/>
    <property type="match status" value="1"/>
</dbReference>
<dbReference type="Proteomes" id="UP000176992">
    <property type="component" value="Unassembled WGS sequence"/>
</dbReference>
<dbReference type="InterPro" id="IPR013149">
    <property type="entry name" value="ADH-like_C"/>
</dbReference>
<dbReference type="Gene3D" id="3.40.50.720">
    <property type="entry name" value="NAD(P)-binding Rossmann-like Domain"/>
    <property type="match status" value="1"/>
</dbReference>
<evidence type="ECO:0000313" key="8">
    <source>
        <dbReference type="EMBL" id="OGF98933.1"/>
    </source>
</evidence>
<dbReference type="Pfam" id="PF08240">
    <property type="entry name" value="ADH_N"/>
    <property type="match status" value="1"/>
</dbReference>
<keyword evidence="3" id="KW-0479">Metal-binding</keyword>
<evidence type="ECO:0000256" key="2">
    <source>
        <dbReference type="ARBA" id="ARBA00008072"/>
    </source>
</evidence>
<dbReference type="AlphaFoldDB" id="A0A1F5YFL1"/>
<evidence type="ECO:0000256" key="5">
    <source>
        <dbReference type="ARBA" id="ARBA00023002"/>
    </source>
</evidence>
<evidence type="ECO:0000259" key="7">
    <source>
        <dbReference type="Pfam" id="PF08240"/>
    </source>
</evidence>
<evidence type="ECO:0000256" key="4">
    <source>
        <dbReference type="ARBA" id="ARBA00022833"/>
    </source>
</evidence>
<feature type="domain" description="Alcohol dehydrogenase-like C-terminal" evidence="6">
    <location>
        <begin position="156"/>
        <end position="273"/>
    </location>
</feature>
<dbReference type="Pfam" id="PF00107">
    <property type="entry name" value="ADH_zinc_N"/>
    <property type="match status" value="1"/>
</dbReference>
<evidence type="ECO:0000256" key="3">
    <source>
        <dbReference type="ARBA" id="ARBA00022723"/>
    </source>
</evidence>
<proteinExistence type="inferred from homology"/>
<dbReference type="SUPFAM" id="SSF51735">
    <property type="entry name" value="NAD(P)-binding Rossmann-fold domains"/>
    <property type="match status" value="1"/>
</dbReference>
<sequence length="339" mass="37076">MPQGSLENRVFYYPAPRKLELVSESCASPGPGEIRCRTICSLISIGTEMICYQREVEPGSVWDQWIQFPFEPGYSSVGEIIDLGEGVTGLKKGERVCSNAAHRAYFIDKPDKVHPVPEAVSAEQAAWFALNIIVQNGVREAKPELGETVVVIGLGPLGQLAVRLLGLTGAANLLAVDPLEKRCKLARGNGPTEVLNLTAGQAQKRVAEFTGGRGADLVFDITGHPAVFHAAQHMLCKRGRLGLIGDVPVPSKQTFTHDVISKSLSIVASHGATPPWQGNDYYRWGKRELTDFYFKLLAAKRIEMDSLTTHRIRPEEAPGVYASISKDRGAYLGVIIDWR</sequence>
<feature type="domain" description="Alcohol dehydrogenase-like N-terminal" evidence="7">
    <location>
        <begin position="64"/>
        <end position="100"/>
    </location>
</feature>
<dbReference type="InterPro" id="IPR013154">
    <property type="entry name" value="ADH-like_N"/>
</dbReference>
<evidence type="ECO:0000256" key="1">
    <source>
        <dbReference type="ARBA" id="ARBA00001947"/>
    </source>
</evidence>
<keyword evidence="5" id="KW-0560">Oxidoreductase</keyword>
<evidence type="ECO:0000259" key="6">
    <source>
        <dbReference type="Pfam" id="PF00107"/>
    </source>
</evidence>
<protein>
    <submittedName>
        <fullName evidence="8">Uncharacterized protein</fullName>
    </submittedName>
</protein>